<dbReference type="SUPFAM" id="SSF50129">
    <property type="entry name" value="GroES-like"/>
    <property type="match status" value="1"/>
</dbReference>
<keyword evidence="3" id="KW-1185">Reference proteome</keyword>
<comment type="similarity">
    <text evidence="1">Belongs to the GroES chaperonin family.</text>
</comment>
<gene>
    <name evidence="2" type="ORF">Megvenef_01051</name>
</gene>
<reference evidence="2 3" key="1">
    <citation type="submission" date="2023-03" db="EMBL/GenBank/DDBJ databases">
        <title>Host association and intracellularity evolved multiple times independently in the Rickettsiales.</title>
        <authorList>
            <person name="Castelli M."/>
            <person name="Nardi T."/>
            <person name="Gammuto L."/>
            <person name="Bellinzona G."/>
            <person name="Sabaneyeva E."/>
            <person name="Potekhin A."/>
            <person name="Serra V."/>
            <person name="Petroni G."/>
            <person name="Sassera D."/>
        </authorList>
    </citation>
    <scope>NUCLEOTIDE SEQUENCE [LARGE SCALE GENOMIC DNA]</scope>
    <source>
        <strain evidence="2 3">Sr 2-6</strain>
    </source>
</reference>
<protein>
    <submittedName>
        <fullName evidence="2">GroES-like phage protein</fullName>
    </submittedName>
</protein>
<dbReference type="Gene3D" id="2.30.33.40">
    <property type="entry name" value="GroES chaperonin"/>
    <property type="match status" value="1"/>
</dbReference>
<comment type="caution">
    <text evidence="2">The sequence shown here is derived from an EMBL/GenBank/DDBJ whole genome shotgun (WGS) entry which is preliminary data.</text>
</comment>
<dbReference type="EMBL" id="JARJFB010000078">
    <property type="protein sequence ID" value="MEA0971079.1"/>
    <property type="molecule type" value="Genomic_DNA"/>
</dbReference>
<proteinExistence type="inferred from homology"/>
<sequence>MIENFEKKRYESFGIDLNNFCKETMIKRFENVHVTGINVLILIYKMPVVTVTNKGVYLPPTAVKTDLEYNSMVGMILKAGADAYKGEQFPSGPYAKVGDWVIFPRGSSLQAKYEDEPIIMVEDFKIKLIVEDPSKVSR</sequence>
<organism evidence="2 3">
    <name type="scientific">Candidatus Megaera venefica</name>
    <dbReference type="NCBI Taxonomy" id="2055910"/>
    <lineage>
        <taxon>Bacteria</taxon>
        <taxon>Pseudomonadati</taxon>
        <taxon>Pseudomonadota</taxon>
        <taxon>Alphaproteobacteria</taxon>
        <taxon>Rickettsiales</taxon>
        <taxon>Rickettsiaceae</taxon>
        <taxon>Candidatus Megaera</taxon>
    </lineage>
</organism>
<dbReference type="InterPro" id="IPR011032">
    <property type="entry name" value="GroES-like_sf"/>
</dbReference>
<accession>A0ABU5ND38</accession>
<dbReference type="RefSeq" id="WP_322776979.1">
    <property type="nucleotide sequence ID" value="NZ_JARJFB010000078.1"/>
</dbReference>
<evidence type="ECO:0000313" key="3">
    <source>
        <dbReference type="Proteomes" id="UP001291687"/>
    </source>
</evidence>
<name>A0ABU5ND38_9RICK</name>
<evidence type="ECO:0000256" key="1">
    <source>
        <dbReference type="ARBA" id="ARBA00006975"/>
    </source>
</evidence>
<dbReference type="InterPro" id="IPR037124">
    <property type="entry name" value="Chaperonin_GroES_sf"/>
</dbReference>
<dbReference type="Proteomes" id="UP001291687">
    <property type="component" value="Unassembled WGS sequence"/>
</dbReference>
<evidence type="ECO:0000313" key="2">
    <source>
        <dbReference type="EMBL" id="MEA0971079.1"/>
    </source>
</evidence>